<comment type="caution">
    <text evidence="4">The sequence shown here is derived from an EMBL/GenBank/DDBJ whole genome shotgun (WGS) entry which is preliminary data.</text>
</comment>
<dbReference type="Pfam" id="PF13144">
    <property type="entry name" value="ChapFlgA"/>
    <property type="match status" value="1"/>
</dbReference>
<evidence type="ECO:0000256" key="2">
    <source>
        <dbReference type="SAM" id="Phobius"/>
    </source>
</evidence>
<dbReference type="STRING" id="77635.BISU_1351"/>
<dbReference type="AlphaFoldDB" id="A0A087EBT2"/>
<dbReference type="RefSeq" id="WP_081672801.1">
    <property type="nucleotide sequence ID" value="NZ_CP062939.1"/>
</dbReference>
<feature type="compositionally biased region" description="Low complexity" evidence="1">
    <location>
        <begin position="181"/>
        <end position="200"/>
    </location>
</feature>
<dbReference type="CDD" id="cd11614">
    <property type="entry name" value="SAF_CpaB_FlgA_like"/>
    <property type="match status" value="1"/>
</dbReference>
<keyword evidence="2" id="KW-1133">Transmembrane helix</keyword>
<name>A0A087EBT2_9BIFI</name>
<dbReference type="SMART" id="SM00858">
    <property type="entry name" value="SAF"/>
    <property type="match status" value="1"/>
</dbReference>
<dbReference type="Proteomes" id="UP000029055">
    <property type="component" value="Unassembled WGS sequence"/>
</dbReference>
<dbReference type="InterPro" id="IPR013974">
    <property type="entry name" value="SAF"/>
</dbReference>
<proteinExistence type="predicted"/>
<keyword evidence="4" id="KW-0969">Cilium</keyword>
<feature type="domain" description="SAF" evidence="3">
    <location>
        <begin position="67"/>
        <end position="129"/>
    </location>
</feature>
<feature type="compositionally biased region" description="Polar residues" evidence="1">
    <location>
        <begin position="163"/>
        <end position="174"/>
    </location>
</feature>
<evidence type="ECO:0000313" key="5">
    <source>
        <dbReference type="Proteomes" id="UP000029055"/>
    </source>
</evidence>
<gene>
    <name evidence="4" type="ORF">BISU_1351</name>
</gene>
<evidence type="ECO:0000259" key="3">
    <source>
        <dbReference type="SMART" id="SM00858"/>
    </source>
</evidence>
<dbReference type="eggNOG" id="COG1261">
    <property type="taxonomic scope" value="Bacteria"/>
</dbReference>
<feature type="region of interest" description="Disordered" evidence="1">
    <location>
        <begin position="163"/>
        <end position="216"/>
    </location>
</feature>
<evidence type="ECO:0000313" key="4">
    <source>
        <dbReference type="EMBL" id="KFJ05233.1"/>
    </source>
</evidence>
<dbReference type="Gene3D" id="3.90.1210.10">
    <property type="entry name" value="Antifreeze-like/N-acetylneuraminic acid synthase C-terminal domain"/>
    <property type="match status" value="1"/>
</dbReference>
<keyword evidence="4" id="KW-0282">Flagellum</keyword>
<feature type="transmembrane region" description="Helical" evidence="2">
    <location>
        <begin position="43"/>
        <end position="61"/>
    </location>
</feature>
<sequence>MVTSFHIPLLAAARSHLRGRGSDQPPPRFGLRRRRAIAALRRVLIPVLAGLAVLFTLHSVASATATQEVLVAARPLRQGALIRTADVETRTVPAATAWQSAAQTPSEVNGRIAQIDIKPGQLLVGNMIRASPVVPKGFTVVEARLAGASFGIRLGDEVSLAASSSCPAEQTPTANDDSQDGDSQNSGVQDGDAAADADAAQPEGTPSDGDAPPAERSEATCVIVNTAIVMGEAHRDDTGAGVSVPLALPPHDAAIMLSVQEQGAIMAVAK</sequence>
<reference evidence="4 5" key="1">
    <citation type="submission" date="2014-03" db="EMBL/GenBank/DDBJ databases">
        <title>Genomics of Bifidobacteria.</title>
        <authorList>
            <person name="Ventura M."/>
            <person name="Milani C."/>
            <person name="Lugli G.A."/>
        </authorList>
    </citation>
    <scope>NUCLEOTIDE SEQUENCE [LARGE SCALE GENOMIC DNA]</scope>
    <source>
        <strain evidence="4 5">LMG 11597</strain>
    </source>
</reference>
<dbReference type="InterPro" id="IPR017585">
    <property type="entry name" value="SAF_FlgA"/>
</dbReference>
<organism evidence="4 5">
    <name type="scientific">Bifidobacterium subtile</name>
    <dbReference type="NCBI Taxonomy" id="77635"/>
    <lineage>
        <taxon>Bacteria</taxon>
        <taxon>Bacillati</taxon>
        <taxon>Actinomycetota</taxon>
        <taxon>Actinomycetes</taxon>
        <taxon>Bifidobacteriales</taxon>
        <taxon>Bifidobacteriaceae</taxon>
        <taxon>Bifidobacterium</taxon>
    </lineage>
</organism>
<protein>
    <submittedName>
        <fullName evidence="4">Flagellar protein FlgA</fullName>
    </submittedName>
</protein>
<evidence type="ECO:0000256" key="1">
    <source>
        <dbReference type="SAM" id="MobiDB-lite"/>
    </source>
</evidence>
<dbReference type="EMBL" id="JGZR01000001">
    <property type="protein sequence ID" value="KFJ05233.1"/>
    <property type="molecule type" value="Genomic_DNA"/>
</dbReference>
<keyword evidence="2" id="KW-0812">Transmembrane</keyword>
<dbReference type="OrthoDB" id="3235133at2"/>
<keyword evidence="4" id="KW-0966">Cell projection</keyword>
<keyword evidence="2" id="KW-0472">Membrane</keyword>
<keyword evidence="5" id="KW-1185">Reference proteome</keyword>
<accession>A0A087EBT2</accession>